<evidence type="ECO:0000256" key="1">
    <source>
        <dbReference type="ARBA" id="ARBA00022884"/>
    </source>
</evidence>
<evidence type="ECO:0000256" key="2">
    <source>
        <dbReference type="PROSITE-ProRule" id="PRU00176"/>
    </source>
</evidence>
<dbReference type="Proteomes" id="UP001187531">
    <property type="component" value="Unassembled WGS sequence"/>
</dbReference>
<evidence type="ECO:0000259" key="3">
    <source>
        <dbReference type="PROSITE" id="PS50102"/>
    </source>
</evidence>
<sequence>MSVTVQEVSSRPADFPVVYVRPTDVQSSSPALTIPYLFNKFQEHEVLRILIFNNYDQMTCAFIEFKNHITAKKVVEEFSTNESMHVTISNKRHLDIKFTDPRKSWDFGKNGPLPPCPLEIKKLKSSVTALQLFNILSPFGVVHTVKIENGVAVVQMKHVQGIANILSEFNGVHFFDQKLEVKLLHEEFLPRVSRSSAHYMSFESTIKNENKKLKPRIESRLFFKIGVNEVFREVLGKSDILKLFTENQISEPKVHLFEERSQYCCGVIFFNSKEKSLEALALLKNKRFATQYGPKVFQLTFYEVLGSFLELENISVDLNCDKLFNILCLFGNVREIFFTGDHTAIVEMKNENDSQQVCNYLNQQIVFGKQLNIKISEKRIGISDSDEKVRKDGTSSFRLYENSGVNTPSKSRRLQAPGKTLHFYNVPKNTTKECFRKFLLSCKAPEPVITYYANKHEHMCSGYLNLKSVEDALATVALCNNKMIDPNNQLNFRLAFVAARA</sequence>
<reference evidence="4" key="1">
    <citation type="submission" date="2023-07" db="EMBL/GenBank/DDBJ databases">
        <title>Chromosome-level genome assembly of Artemia franciscana.</title>
        <authorList>
            <person name="Jo E."/>
        </authorList>
    </citation>
    <scope>NUCLEOTIDE SEQUENCE</scope>
    <source>
        <tissue evidence="4">Whole body</tissue>
    </source>
</reference>
<proteinExistence type="predicted"/>
<protein>
    <recommendedName>
        <fullName evidence="3">RRM domain-containing protein</fullName>
    </recommendedName>
</protein>
<evidence type="ECO:0000313" key="4">
    <source>
        <dbReference type="EMBL" id="KAK2714582.1"/>
    </source>
</evidence>
<dbReference type="InterPro" id="IPR000504">
    <property type="entry name" value="RRM_dom"/>
</dbReference>
<accession>A0AA88L2Z2</accession>
<evidence type="ECO:0000313" key="5">
    <source>
        <dbReference type="Proteomes" id="UP001187531"/>
    </source>
</evidence>
<dbReference type="PANTHER" id="PTHR15592">
    <property type="entry name" value="MATRIN 3/NUCLEAR PROTEIN 220-RELATED"/>
    <property type="match status" value="1"/>
</dbReference>
<dbReference type="InterPro" id="IPR035979">
    <property type="entry name" value="RBD_domain_sf"/>
</dbReference>
<dbReference type="Pfam" id="PF22976">
    <property type="entry name" value="RRM_10"/>
    <property type="match status" value="1"/>
</dbReference>
<dbReference type="InterPro" id="IPR055204">
    <property type="entry name" value="HNRNPL_RRM"/>
</dbReference>
<dbReference type="Pfam" id="PF13893">
    <property type="entry name" value="RRM_5"/>
    <property type="match status" value="2"/>
</dbReference>
<name>A0AA88L2Z2_ARTSF</name>
<feature type="domain" description="RRM" evidence="3">
    <location>
        <begin position="307"/>
        <end position="378"/>
    </location>
</feature>
<dbReference type="PROSITE" id="PS50102">
    <property type="entry name" value="RRM"/>
    <property type="match status" value="1"/>
</dbReference>
<dbReference type="CDD" id="cd00590">
    <property type="entry name" value="RRM_SF"/>
    <property type="match status" value="1"/>
</dbReference>
<dbReference type="GO" id="GO:0003723">
    <property type="term" value="F:RNA binding"/>
    <property type="evidence" value="ECO:0007669"/>
    <property type="project" value="UniProtKB-UniRule"/>
</dbReference>
<keyword evidence="1 2" id="KW-0694">RNA-binding</keyword>
<dbReference type="SMART" id="SM00360">
    <property type="entry name" value="RRM"/>
    <property type="match status" value="4"/>
</dbReference>
<gene>
    <name evidence="4" type="ORF">QYM36_008963</name>
</gene>
<comment type="caution">
    <text evidence="4">The sequence shown here is derived from an EMBL/GenBank/DDBJ whole genome shotgun (WGS) entry which is preliminary data.</text>
</comment>
<dbReference type="SUPFAM" id="SSF54928">
    <property type="entry name" value="RNA-binding domain, RBD"/>
    <property type="match status" value="2"/>
</dbReference>
<keyword evidence="5" id="KW-1185">Reference proteome</keyword>
<organism evidence="4 5">
    <name type="scientific">Artemia franciscana</name>
    <name type="common">Brine shrimp</name>
    <name type="synonym">Artemia sanfranciscana</name>
    <dbReference type="NCBI Taxonomy" id="6661"/>
    <lineage>
        <taxon>Eukaryota</taxon>
        <taxon>Metazoa</taxon>
        <taxon>Ecdysozoa</taxon>
        <taxon>Arthropoda</taxon>
        <taxon>Crustacea</taxon>
        <taxon>Branchiopoda</taxon>
        <taxon>Anostraca</taxon>
        <taxon>Artemiidae</taxon>
        <taxon>Artemia</taxon>
    </lineage>
</organism>
<dbReference type="InterPro" id="IPR012677">
    <property type="entry name" value="Nucleotide-bd_a/b_plait_sf"/>
</dbReference>
<dbReference type="AlphaFoldDB" id="A0AA88L2Z2"/>
<dbReference type="Gene3D" id="3.30.70.330">
    <property type="match status" value="3"/>
</dbReference>
<dbReference type="EMBL" id="JAVRJZ010000013">
    <property type="protein sequence ID" value="KAK2714582.1"/>
    <property type="molecule type" value="Genomic_DNA"/>
</dbReference>